<name>A0A562V4L8_9ACTN</name>
<reference evidence="1 2" key="1">
    <citation type="journal article" date="2013" name="Stand. Genomic Sci.">
        <title>Genomic Encyclopedia of Type Strains, Phase I: The one thousand microbial genomes (KMG-I) project.</title>
        <authorList>
            <person name="Kyrpides N.C."/>
            <person name="Woyke T."/>
            <person name="Eisen J.A."/>
            <person name="Garrity G."/>
            <person name="Lilburn T.G."/>
            <person name="Beck B.J."/>
            <person name="Whitman W.B."/>
            <person name="Hugenholtz P."/>
            <person name="Klenk H.P."/>
        </authorList>
    </citation>
    <scope>NUCLEOTIDE SEQUENCE [LARGE SCALE GENOMIC DNA]</scope>
    <source>
        <strain evidence="1 2">DSM 45044</strain>
    </source>
</reference>
<proteinExistence type="predicted"/>
<organism evidence="1 2">
    <name type="scientific">Stackebrandtia albiflava</name>
    <dbReference type="NCBI Taxonomy" id="406432"/>
    <lineage>
        <taxon>Bacteria</taxon>
        <taxon>Bacillati</taxon>
        <taxon>Actinomycetota</taxon>
        <taxon>Actinomycetes</taxon>
        <taxon>Glycomycetales</taxon>
        <taxon>Glycomycetaceae</taxon>
        <taxon>Stackebrandtia</taxon>
    </lineage>
</organism>
<evidence type="ECO:0000313" key="2">
    <source>
        <dbReference type="Proteomes" id="UP000321617"/>
    </source>
</evidence>
<dbReference type="OrthoDB" id="3402197at2"/>
<keyword evidence="2" id="KW-1185">Reference proteome</keyword>
<gene>
    <name evidence="1" type="ORF">LX16_3586</name>
</gene>
<accession>A0A562V4L8</accession>
<comment type="caution">
    <text evidence="1">The sequence shown here is derived from an EMBL/GenBank/DDBJ whole genome shotgun (WGS) entry which is preliminary data.</text>
</comment>
<protein>
    <submittedName>
        <fullName evidence="1">Uncharacterized protein</fullName>
    </submittedName>
</protein>
<dbReference type="EMBL" id="VLLL01000006">
    <property type="protein sequence ID" value="TWJ12820.1"/>
    <property type="molecule type" value="Genomic_DNA"/>
</dbReference>
<dbReference type="Proteomes" id="UP000321617">
    <property type="component" value="Unassembled WGS sequence"/>
</dbReference>
<dbReference type="RefSeq" id="WP_147140221.1">
    <property type="nucleotide sequence ID" value="NZ_BAABIJ010000002.1"/>
</dbReference>
<sequence length="119" mass="12818">MPDIETIGRESRRVVHGVAHWSPARWRTPALDGEGDRAQVMRTLVQTLADLAAQAEGEPSRTVPPPEHDTVLPDQLTVITADLVAARPGPEQCDLAAGAIRVARAGLFGSEEHLTRSPE</sequence>
<evidence type="ECO:0000313" key="1">
    <source>
        <dbReference type="EMBL" id="TWJ12820.1"/>
    </source>
</evidence>
<dbReference type="AlphaFoldDB" id="A0A562V4L8"/>